<accession>A0ABN7W987</accession>
<organism evidence="2 3">
    <name type="scientific">Gigaspora margarita</name>
    <dbReference type="NCBI Taxonomy" id="4874"/>
    <lineage>
        <taxon>Eukaryota</taxon>
        <taxon>Fungi</taxon>
        <taxon>Fungi incertae sedis</taxon>
        <taxon>Mucoromycota</taxon>
        <taxon>Glomeromycotina</taxon>
        <taxon>Glomeromycetes</taxon>
        <taxon>Diversisporales</taxon>
        <taxon>Gigasporaceae</taxon>
        <taxon>Gigaspora</taxon>
    </lineage>
</organism>
<evidence type="ECO:0000256" key="1">
    <source>
        <dbReference type="SAM" id="MobiDB-lite"/>
    </source>
</evidence>
<name>A0ABN7W987_GIGMA</name>
<proteinExistence type="predicted"/>
<evidence type="ECO:0000313" key="2">
    <source>
        <dbReference type="EMBL" id="CAG8819826.1"/>
    </source>
</evidence>
<comment type="caution">
    <text evidence="2">The sequence shown here is derived from an EMBL/GenBank/DDBJ whole genome shotgun (WGS) entry which is preliminary data.</text>
</comment>
<protein>
    <submittedName>
        <fullName evidence="2">39137_t:CDS:1</fullName>
    </submittedName>
</protein>
<evidence type="ECO:0000313" key="3">
    <source>
        <dbReference type="Proteomes" id="UP000789901"/>
    </source>
</evidence>
<feature type="region of interest" description="Disordered" evidence="1">
    <location>
        <begin position="1"/>
        <end position="34"/>
    </location>
</feature>
<feature type="non-terminal residue" evidence="2">
    <location>
        <position position="1"/>
    </location>
</feature>
<dbReference type="Proteomes" id="UP000789901">
    <property type="component" value="Unassembled WGS sequence"/>
</dbReference>
<gene>
    <name evidence="2" type="ORF">GMARGA_LOCUS27410</name>
</gene>
<keyword evidence="3" id="KW-1185">Reference proteome</keyword>
<dbReference type="EMBL" id="CAJVQB010033464">
    <property type="protein sequence ID" value="CAG8819826.1"/>
    <property type="molecule type" value="Genomic_DNA"/>
</dbReference>
<reference evidence="2 3" key="1">
    <citation type="submission" date="2021-06" db="EMBL/GenBank/DDBJ databases">
        <authorList>
            <person name="Kallberg Y."/>
            <person name="Tangrot J."/>
            <person name="Rosling A."/>
        </authorList>
    </citation>
    <scope>NUCLEOTIDE SEQUENCE [LARGE SCALE GENOMIC DNA]</scope>
    <source>
        <strain evidence="2 3">120-4 pot B 10/14</strain>
    </source>
</reference>
<sequence>KKGPTPTYPSRTITEPMPALPTGPDALSPGFLGHGKNIKREIRIQTTTK</sequence>